<organism evidence="7 8">
    <name type="scientific">Corynebacterium sanguinis</name>
    <dbReference type="NCBI Taxonomy" id="2594913"/>
    <lineage>
        <taxon>Bacteria</taxon>
        <taxon>Bacillati</taxon>
        <taxon>Actinomycetota</taxon>
        <taxon>Actinomycetes</taxon>
        <taxon>Mycobacteriales</taxon>
        <taxon>Corynebacteriaceae</taxon>
        <taxon>Corynebacterium</taxon>
    </lineage>
</organism>
<protein>
    <submittedName>
        <fullName evidence="7">NlpC/P60 family protein</fullName>
    </submittedName>
</protein>
<dbReference type="RefSeq" id="WP_144772502.1">
    <property type="nucleotide sequence ID" value="NZ_RXIQ01000001.1"/>
</dbReference>
<dbReference type="InterPro" id="IPR000064">
    <property type="entry name" value="NLP_P60_dom"/>
</dbReference>
<proteinExistence type="inferred from homology"/>
<reference evidence="7 8" key="1">
    <citation type="submission" date="2018-12" db="EMBL/GenBank/DDBJ databases">
        <title>Corynebacterium sanguinis sp. nov., a clinically-associated and environmental corynebacterium.</title>
        <authorList>
            <person name="Gonzales-Siles L."/>
            <person name="Jaen-Luchoro D."/>
            <person name="Cardew S."/>
            <person name="Inganas E."/>
            <person name="Ohlen M."/>
            <person name="Jensie-Markopolous S."/>
            <person name="Pinyeiro-Iglesias B."/>
            <person name="Molin K."/>
            <person name="Skovbjerg S."/>
            <person name="Svensson-Stadler L."/>
            <person name="Funke G."/>
            <person name="Moore E.R.B."/>
        </authorList>
    </citation>
    <scope>NUCLEOTIDE SEQUENCE [LARGE SCALE GENOMIC DNA]</scope>
    <source>
        <strain evidence="7 8">58734</strain>
    </source>
</reference>
<dbReference type="PANTHER" id="PTHR47359:SF3">
    <property type="entry name" value="NLP_P60 DOMAIN-CONTAINING PROTEIN-RELATED"/>
    <property type="match status" value="1"/>
</dbReference>
<evidence type="ECO:0000256" key="4">
    <source>
        <dbReference type="ARBA" id="ARBA00022807"/>
    </source>
</evidence>
<evidence type="ECO:0000256" key="1">
    <source>
        <dbReference type="ARBA" id="ARBA00007074"/>
    </source>
</evidence>
<sequence length="251" mass="25071">MAQHLRQNSSAARNIAAVSALVTGATLLAPATADAAEVRVPNSPVSVQVPGIENVPGIAAIPGIEMWIPSLGGQASGGDVAAAIAAVKAVPGVTNIPGFSAFLADAETRYVSAPVETSTQTVVAAAAEAPAVIAPAPSAGQQIVDIARSKIGSPYVYGAAGPNAFDCSGFTSWVHAQAGKSIPRTSQAQASGGTPVSLDNIQPGDVVVYYGGASHVAIYAGNGTIIDALNSGAPVAERPLNMMPIHSVVRF</sequence>
<gene>
    <name evidence="7" type="ORF">EKI59_02105</name>
</gene>
<dbReference type="InterPro" id="IPR038765">
    <property type="entry name" value="Papain-like_cys_pep_sf"/>
</dbReference>
<comment type="similarity">
    <text evidence="1">Belongs to the peptidase C40 family.</text>
</comment>
<accession>A0A6C1U2U4</accession>
<evidence type="ECO:0000256" key="5">
    <source>
        <dbReference type="SAM" id="SignalP"/>
    </source>
</evidence>
<dbReference type="OrthoDB" id="5177647at2"/>
<evidence type="ECO:0000313" key="8">
    <source>
        <dbReference type="Proteomes" id="UP000336646"/>
    </source>
</evidence>
<dbReference type="SUPFAM" id="SSF54001">
    <property type="entry name" value="Cysteine proteinases"/>
    <property type="match status" value="1"/>
</dbReference>
<feature type="domain" description="NlpC/P60" evidence="6">
    <location>
        <begin position="137"/>
        <end position="251"/>
    </location>
</feature>
<keyword evidence="3" id="KW-0378">Hydrolase</keyword>
<dbReference type="Pfam" id="PF00877">
    <property type="entry name" value="NLPC_P60"/>
    <property type="match status" value="1"/>
</dbReference>
<keyword evidence="4" id="KW-0788">Thiol protease</keyword>
<dbReference type="InterPro" id="IPR051794">
    <property type="entry name" value="PG_Endopeptidase_C40"/>
</dbReference>
<feature type="signal peptide" evidence="5">
    <location>
        <begin position="1"/>
        <end position="35"/>
    </location>
</feature>
<dbReference type="EMBL" id="RXIR01000003">
    <property type="protein sequence ID" value="TVS29740.1"/>
    <property type="molecule type" value="Genomic_DNA"/>
</dbReference>
<dbReference type="GO" id="GO:0008234">
    <property type="term" value="F:cysteine-type peptidase activity"/>
    <property type="evidence" value="ECO:0007669"/>
    <property type="project" value="UniProtKB-KW"/>
</dbReference>
<dbReference type="PANTHER" id="PTHR47359">
    <property type="entry name" value="PEPTIDOGLYCAN DL-ENDOPEPTIDASE CWLO"/>
    <property type="match status" value="1"/>
</dbReference>
<dbReference type="GO" id="GO:0006508">
    <property type="term" value="P:proteolysis"/>
    <property type="evidence" value="ECO:0007669"/>
    <property type="project" value="UniProtKB-KW"/>
</dbReference>
<dbReference type="Gene3D" id="3.90.1720.10">
    <property type="entry name" value="endopeptidase domain like (from Nostoc punctiforme)"/>
    <property type="match status" value="1"/>
</dbReference>
<comment type="caution">
    <text evidence="7">The sequence shown here is derived from an EMBL/GenBank/DDBJ whole genome shotgun (WGS) entry which is preliminary data.</text>
</comment>
<name>A0A6C1U2U4_9CORY</name>
<evidence type="ECO:0000256" key="2">
    <source>
        <dbReference type="ARBA" id="ARBA00022670"/>
    </source>
</evidence>
<dbReference type="Proteomes" id="UP000336646">
    <property type="component" value="Unassembled WGS sequence"/>
</dbReference>
<dbReference type="PROSITE" id="PS51935">
    <property type="entry name" value="NLPC_P60"/>
    <property type="match status" value="1"/>
</dbReference>
<keyword evidence="2" id="KW-0645">Protease</keyword>
<evidence type="ECO:0000313" key="7">
    <source>
        <dbReference type="EMBL" id="TVS29740.1"/>
    </source>
</evidence>
<dbReference type="AlphaFoldDB" id="A0A6C1U2U4"/>
<feature type="chain" id="PRO_5025418966" evidence="5">
    <location>
        <begin position="36"/>
        <end position="251"/>
    </location>
</feature>
<evidence type="ECO:0000256" key="3">
    <source>
        <dbReference type="ARBA" id="ARBA00022801"/>
    </source>
</evidence>
<keyword evidence="5" id="KW-0732">Signal</keyword>
<evidence type="ECO:0000259" key="6">
    <source>
        <dbReference type="PROSITE" id="PS51935"/>
    </source>
</evidence>